<evidence type="ECO:0000313" key="2">
    <source>
        <dbReference type="EMBL" id="KAK9101062.1"/>
    </source>
</evidence>
<protein>
    <submittedName>
        <fullName evidence="2">Uncharacterized protein</fullName>
    </submittedName>
</protein>
<accession>A0AAP0EZI9</accession>
<sequence>MTWTICNLYGLHTSFLKKWLPSLTPPPTEAQFSGLPNSYFHPLTSLIFSWLPTFTFLNIVSLLFHGSLWQILAQPTITTSIAVAYLYVQ</sequence>
<reference evidence="2 3" key="1">
    <citation type="submission" date="2024-01" db="EMBL/GenBank/DDBJ databases">
        <title>Genome assemblies of Stephania.</title>
        <authorList>
            <person name="Yang L."/>
        </authorList>
    </citation>
    <scope>NUCLEOTIDE SEQUENCE [LARGE SCALE GENOMIC DNA]</scope>
    <source>
        <strain evidence="2">JXDWG</strain>
        <tissue evidence="2">Leaf</tissue>
    </source>
</reference>
<keyword evidence="3" id="KW-1185">Reference proteome</keyword>
<keyword evidence="1" id="KW-0472">Membrane</keyword>
<dbReference type="EMBL" id="JBBNAG010000010">
    <property type="protein sequence ID" value="KAK9101062.1"/>
    <property type="molecule type" value="Genomic_DNA"/>
</dbReference>
<feature type="transmembrane region" description="Helical" evidence="1">
    <location>
        <begin position="43"/>
        <end position="64"/>
    </location>
</feature>
<dbReference type="AlphaFoldDB" id="A0AAP0EZI9"/>
<proteinExistence type="predicted"/>
<dbReference type="Proteomes" id="UP001419268">
    <property type="component" value="Unassembled WGS sequence"/>
</dbReference>
<keyword evidence="1" id="KW-1133">Transmembrane helix</keyword>
<evidence type="ECO:0000256" key="1">
    <source>
        <dbReference type="SAM" id="Phobius"/>
    </source>
</evidence>
<organism evidence="2 3">
    <name type="scientific">Stephania cephalantha</name>
    <dbReference type="NCBI Taxonomy" id="152367"/>
    <lineage>
        <taxon>Eukaryota</taxon>
        <taxon>Viridiplantae</taxon>
        <taxon>Streptophyta</taxon>
        <taxon>Embryophyta</taxon>
        <taxon>Tracheophyta</taxon>
        <taxon>Spermatophyta</taxon>
        <taxon>Magnoliopsida</taxon>
        <taxon>Ranunculales</taxon>
        <taxon>Menispermaceae</taxon>
        <taxon>Menispermoideae</taxon>
        <taxon>Cissampelideae</taxon>
        <taxon>Stephania</taxon>
    </lineage>
</organism>
<comment type="caution">
    <text evidence="2">The sequence shown here is derived from an EMBL/GenBank/DDBJ whole genome shotgun (WGS) entry which is preliminary data.</text>
</comment>
<name>A0AAP0EZI9_9MAGN</name>
<evidence type="ECO:0000313" key="3">
    <source>
        <dbReference type="Proteomes" id="UP001419268"/>
    </source>
</evidence>
<keyword evidence="1" id="KW-0812">Transmembrane</keyword>
<gene>
    <name evidence="2" type="ORF">Scep_024492</name>
</gene>